<dbReference type="RefSeq" id="WP_229773913.1">
    <property type="nucleotide sequence ID" value="NZ_BMPG01000001.1"/>
</dbReference>
<comment type="caution">
    <text evidence="2">The sequence shown here is derived from an EMBL/GenBank/DDBJ whole genome shotgun (WGS) entry which is preliminary data.</text>
</comment>
<dbReference type="Pfam" id="PF01048">
    <property type="entry name" value="PNP_UDP_1"/>
    <property type="match status" value="1"/>
</dbReference>
<name>A0A830F950_9EURY</name>
<protein>
    <submittedName>
        <fullName evidence="2">Uridine phosphorylase</fullName>
    </submittedName>
</protein>
<dbReference type="Proteomes" id="UP000607197">
    <property type="component" value="Unassembled WGS sequence"/>
</dbReference>
<dbReference type="EMBL" id="BMPG01000001">
    <property type="protein sequence ID" value="GGL52056.1"/>
    <property type="molecule type" value="Genomic_DNA"/>
</dbReference>
<reference evidence="2" key="1">
    <citation type="journal article" date="2014" name="Int. J. Syst. Evol. Microbiol.">
        <title>Complete genome sequence of Corynebacterium casei LMG S-19264T (=DSM 44701T), isolated from a smear-ripened cheese.</title>
        <authorList>
            <consortium name="US DOE Joint Genome Institute (JGI-PGF)"/>
            <person name="Walter F."/>
            <person name="Albersmeier A."/>
            <person name="Kalinowski J."/>
            <person name="Ruckert C."/>
        </authorList>
    </citation>
    <scope>NUCLEOTIDE SEQUENCE</scope>
    <source>
        <strain evidence="2">JCM 19596</strain>
    </source>
</reference>
<keyword evidence="3" id="KW-1185">Reference proteome</keyword>
<proteinExistence type="predicted"/>
<dbReference type="CDD" id="cd09007">
    <property type="entry name" value="NP-I_spr0068"/>
    <property type="match status" value="1"/>
</dbReference>
<dbReference type="GO" id="GO:0009116">
    <property type="term" value="P:nucleoside metabolic process"/>
    <property type="evidence" value="ECO:0007669"/>
    <property type="project" value="InterPro"/>
</dbReference>
<evidence type="ECO:0000313" key="3">
    <source>
        <dbReference type="Proteomes" id="UP000607197"/>
    </source>
</evidence>
<dbReference type="GO" id="GO:0005829">
    <property type="term" value="C:cytosol"/>
    <property type="evidence" value="ECO:0007669"/>
    <property type="project" value="TreeGrafter"/>
</dbReference>
<dbReference type="GO" id="GO:0003824">
    <property type="term" value="F:catalytic activity"/>
    <property type="evidence" value="ECO:0007669"/>
    <property type="project" value="InterPro"/>
</dbReference>
<dbReference type="SUPFAM" id="SSF53167">
    <property type="entry name" value="Purine and uridine phosphorylases"/>
    <property type="match status" value="1"/>
</dbReference>
<accession>A0A830F950</accession>
<organism evidence="2 3">
    <name type="scientific">Halocalculus aciditolerans</name>
    <dbReference type="NCBI Taxonomy" id="1383812"/>
    <lineage>
        <taxon>Archaea</taxon>
        <taxon>Methanobacteriati</taxon>
        <taxon>Methanobacteriota</taxon>
        <taxon>Stenosarchaea group</taxon>
        <taxon>Halobacteria</taxon>
        <taxon>Halobacteriales</taxon>
        <taxon>Halobacteriaceae</taxon>
        <taxon>Halocalculus</taxon>
    </lineage>
</organism>
<reference evidence="2" key="2">
    <citation type="submission" date="2020-09" db="EMBL/GenBank/DDBJ databases">
        <authorList>
            <person name="Sun Q."/>
            <person name="Ohkuma M."/>
        </authorList>
    </citation>
    <scope>NUCLEOTIDE SEQUENCE</scope>
    <source>
        <strain evidence="2">JCM 19596</strain>
    </source>
</reference>
<dbReference type="InterPro" id="IPR000845">
    <property type="entry name" value="Nucleoside_phosphorylase_d"/>
</dbReference>
<gene>
    <name evidence="2" type="ORF">GCM10009039_07940</name>
</gene>
<dbReference type="PANTHER" id="PTHR43691:SF6">
    <property type="entry name" value="AMP NUCLEOSIDASE"/>
    <property type="match status" value="1"/>
</dbReference>
<evidence type="ECO:0000259" key="1">
    <source>
        <dbReference type="Pfam" id="PF01048"/>
    </source>
</evidence>
<dbReference type="InterPro" id="IPR035994">
    <property type="entry name" value="Nucleoside_phosphorylase_sf"/>
</dbReference>
<sequence>MPLPNYPEKYDEPAVFTPDDVLDDAAERGTPLVADAPDGVLVCYQPHFLDRVLDARETERVDSGEGLFDFELHRFTDLDVSADLGVVGYFGIGAPTTAMVLEVLHAAGADVFLSVGWAGCLQPDHPQSAFVVADEGVRDEGVSHHYLPDAERVAADAELVGALTDELEAEGERYATGATWTTDAFFRETRREVEQYRDAGVLTVEMEGAATFAVGDYRGCAAGALYLVSDYVAPGDWNPAFGESPDAVDALPVALSALASRVQAGSRQ</sequence>
<dbReference type="Gene3D" id="3.40.50.1580">
    <property type="entry name" value="Nucleoside phosphorylase domain"/>
    <property type="match status" value="1"/>
</dbReference>
<dbReference type="PANTHER" id="PTHR43691">
    <property type="entry name" value="URIDINE PHOSPHORYLASE"/>
    <property type="match status" value="1"/>
</dbReference>
<feature type="domain" description="Nucleoside phosphorylase" evidence="1">
    <location>
        <begin position="87"/>
        <end position="236"/>
    </location>
</feature>
<dbReference type="AlphaFoldDB" id="A0A830F950"/>
<evidence type="ECO:0000313" key="2">
    <source>
        <dbReference type="EMBL" id="GGL52056.1"/>
    </source>
</evidence>